<comment type="caution">
    <text evidence="3">The sequence shown here is derived from an EMBL/GenBank/DDBJ whole genome shotgun (WGS) entry which is preliminary data.</text>
</comment>
<dbReference type="EMBL" id="LIRB01000141">
    <property type="protein sequence ID" value="KWX73717.1"/>
    <property type="molecule type" value="Genomic_DNA"/>
</dbReference>
<comment type="similarity">
    <text evidence="1">To bacterial alkanal monooxygenase alpha and beta chains.</text>
</comment>
<feature type="domain" description="Luciferase-like" evidence="2">
    <location>
        <begin position="3"/>
        <end position="301"/>
    </location>
</feature>
<name>A0A132TQT5_9BACL</name>
<evidence type="ECO:0000256" key="1">
    <source>
        <dbReference type="ARBA" id="ARBA00007789"/>
    </source>
</evidence>
<dbReference type="SUPFAM" id="SSF51679">
    <property type="entry name" value="Bacterial luciferase-like"/>
    <property type="match status" value="1"/>
</dbReference>
<proteinExistence type="predicted"/>
<dbReference type="PANTHER" id="PTHR30137">
    <property type="entry name" value="LUCIFERASE-LIKE MONOOXYGENASE"/>
    <property type="match status" value="1"/>
</dbReference>
<dbReference type="InterPro" id="IPR019949">
    <property type="entry name" value="CmoO-like"/>
</dbReference>
<gene>
    <name evidence="3" type="ORF">AMQ84_21850</name>
</gene>
<dbReference type="GO" id="GO:0005829">
    <property type="term" value="C:cytosol"/>
    <property type="evidence" value="ECO:0007669"/>
    <property type="project" value="TreeGrafter"/>
</dbReference>
<dbReference type="InterPro" id="IPR036661">
    <property type="entry name" value="Luciferase-like_sf"/>
</dbReference>
<dbReference type="GO" id="GO:0016705">
    <property type="term" value="F:oxidoreductase activity, acting on paired donors, with incorporation or reduction of molecular oxygen"/>
    <property type="evidence" value="ECO:0007669"/>
    <property type="project" value="InterPro"/>
</dbReference>
<evidence type="ECO:0000313" key="3">
    <source>
        <dbReference type="EMBL" id="KWX73717.1"/>
    </source>
</evidence>
<dbReference type="NCBIfam" id="TIGR03558">
    <property type="entry name" value="oxido_grp_1"/>
    <property type="match status" value="1"/>
</dbReference>
<dbReference type="Proteomes" id="UP000070475">
    <property type="component" value="Unassembled WGS sequence"/>
</dbReference>
<dbReference type="FunFam" id="3.20.20.30:FF:000002">
    <property type="entry name" value="LLM class flavin-dependent oxidoreductase"/>
    <property type="match status" value="1"/>
</dbReference>
<dbReference type="Pfam" id="PF00296">
    <property type="entry name" value="Bac_luciferase"/>
    <property type="match status" value="1"/>
</dbReference>
<organism evidence="3 4">
    <name type="scientific">Paenibacillus riograndensis</name>
    <dbReference type="NCBI Taxonomy" id="483937"/>
    <lineage>
        <taxon>Bacteria</taxon>
        <taxon>Bacillati</taxon>
        <taxon>Bacillota</taxon>
        <taxon>Bacilli</taxon>
        <taxon>Bacillales</taxon>
        <taxon>Paenibacillaceae</taxon>
        <taxon>Paenibacillus</taxon>
        <taxon>Paenibacillus sonchi group</taxon>
    </lineage>
</organism>
<evidence type="ECO:0000313" key="4">
    <source>
        <dbReference type="Proteomes" id="UP000070475"/>
    </source>
</evidence>
<evidence type="ECO:0000259" key="2">
    <source>
        <dbReference type="Pfam" id="PF00296"/>
    </source>
</evidence>
<accession>A0A132TQT5</accession>
<dbReference type="Gene3D" id="3.20.20.30">
    <property type="entry name" value="Luciferase-like domain"/>
    <property type="match status" value="1"/>
</dbReference>
<dbReference type="AlphaFoldDB" id="A0A132TQT5"/>
<sequence>MMMKLSILDQSPVSEGSTPAEALAETASLAIEADRLGYHRFWVSEHHAARGLAGSSPEVLMAHLAAVTSRIRIGSGAVLLPHYSAYKVAENFRVLEALYPGRIDLGLGRAAGGGALAARALQENRTGGGAELYELQIQDLLSYLYGAPDQSHRFAGLETSPQVSTAPELWLLGSSRESAALAARLGTGYAYARFINSAGGSMAVRSFRNSFRPSPAASAPQALVSVFAVCAETSAEADRLAASMDLSLVQLEKGHVSTGTPSVETALGYKYTPYDRFRIEDNRRRMVLGSPDEVRRQFTALMEEYQCEEIMFATLVHRYEDKLKSLRLIAEVCGLRGGAGVN</sequence>
<protein>
    <recommendedName>
        <fullName evidence="2">Luciferase-like domain-containing protein</fullName>
    </recommendedName>
</protein>
<dbReference type="InterPro" id="IPR011251">
    <property type="entry name" value="Luciferase-like_dom"/>
</dbReference>
<dbReference type="PATRIC" id="fig|483937.3.peg.6868"/>
<reference evidence="3 4" key="1">
    <citation type="submission" date="2015-08" db="EMBL/GenBank/DDBJ databases">
        <title>Genomes of Paenibacillus riograndensis.</title>
        <authorList>
            <person name="Sant'Anna F.H."/>
            <person name="Souza R."/>
            <person name="Ambrosini A."/>
            <person name="Bach E."/>
            <person name="Fernandes G."/>
            <person name="Balsanelli E."/>
            <person name="Baura V.A."/>
            <person name="Pedrosa F.O."/>
            <person name="Souza E.M."/>
            <person name="Passaglia L."/>
        </authorList>
    </citation>
    <scope>NUCLEOTIDE SEQUENCE [LARGE SCALE GENOMIC DNA]</scope>
    <source>
        <strain evidence="3 4">CAS34</strain>
    </source>
</reference>
<dbReference type="PANTHER" id="PTHR30137:SF19">
    <property type="entry name" value="LUCIFERASE-LIKE MONOOXYGENASE"/>
    <property type="match status" value="1"/>
</dbReference>
<dbReference type="CDD" id="cd00347">
    <property type="entry name" value="Flavin_utilizing_monoxygenases"/>
    <property type="match status" value="2"/>
</dbReference>
<dbReference type="InterPro" id="IPR050766">
    <property type="entry name" value="Bact_Lucif_Oxidored"/>
</dbReference>
<keyword evidence="4" id="KW-1185">Reference proteome</keyword>